<organism evidence="2">
    <name type="scientific">hydrothermal vent metagenome</name>
    <dbReference type="NCBI Taxonomy" id="652676"/>
    <lineage>
        <taxon>unclassified sequences</taxon>
        <taxon>metagenomes</taxon>
        <taxon>ecological metagenomes</taxon>
    </lineage>
</organism>
<evidence type="ECO:0000259" key="1">
    <source>
        <dbReference type="Pfam" id="PF09832"/>
    </source>
</evidence>
<dbReference type="InterPro" id="IPR018637">
    <property type="entry name" value="DUF2059"/>
</dbReference>
<proteinExistence type="predicted"/>
<protein>
    <submittedName>
        <fullName evidence="2">Mlr1501 protein</fullName>
    </submittedName>
</protein>
<name>A0A1W1CZF9_9ZZZZ</name>
<feature type="domain" description="DUF2059" evidence="1">
    <location>
        <begin position="79"/>
        <end position="119"/>
    </location>
</feature>
<gene>
    <name evidence="2" type="ORF">MNB_SV-13-786</name>
</gene>
<dbReference type="AlphaFoldDB" id="A0A1W1CZF9"/>
<evidence type="ECO:0000313" key="2">
    <source>
        <dbReference type="EMBL" id="SFV71194.1"/>
    </source>
</evidence>
<reference evidence="2" key="1">
    <citation type="submission" date="2016-10" db="EMBL/GenBank/DDBJ databases">
        <authorList>
            <person name="de Groot N.N."/>
        </authorList>
    </citation>
    <scope>NUCLEOTIDE SEQUENCE</scope>
</reference>
<sequence length="268" mass="30275">MLKKLFTAMLLFISLSYANPSDKSLDELLVLSGITEQFSQFPDMIKMGMTEAQKNTTAISETKHKALLESVDKYILVSDIIENIRNALEISMTEKEIQELLTWYKSNLGKKITKAEEMASTLEGYQNMMASGELLLKDTKRVLLAKKLDTLIGATTLTIELQLYTAITTTTAILSIIEPNVPLDIKKIESQLYPRIMESHGKIEEMVILSFVYAYKDISFENLNTYINFSSQKTSMKMNGIVFQALNKGFQKSISKWAKNIAKIVIAK</sequence>
<accession>A0A1W1CZF9</accession>
<dbReference type="EMBL" id="FPHM01000211">
    <property type="protein sequence ID" value="SFV71194.1"/>
    <property type="molecule type" value="Genomic_DNA"/>
</dbReference>
<dbReference type="Pfam" id="PF09832">
    <property type="entry name" value="DUF2059"/>
    <property type="match status" value="1"/>
</dbReference>